<protein>
    <submittedName>
        <fullName evidence="2">Uncharacterized protein</fullName>
    </submittedName>
</protein>
<feature type="region of interest" description="Disordered" evidence="1">
    <location>
        <begin position="1"/>
        <end position="20"/>
    </location>
</feature>
<evidence type="ECO:0000313" key="2">
    <source>
        <dbReference type="EMBL" id="MBX53498.1"/>
    </source>
</evidence>
<sequence length="20" mass="2300">MLLEHCGETKSFDSKLMKDS</sequence>
<organism evidence="2">
    <name type="scientific">Rhizophora mucronata</name>
    <name type="common">Asiatic mangrove</name>
    <dbReference type="NCBI Taxonomy" id="61149"/>
    <lineage>
        <taxon>Eukaryota</taxon>
        <taxon>Viridiplantae</taxon>
        <taxon>Streptophyta</taxon>
        <taxon>Embryophyta</taxon>
        <taxon>Tracheophyta</taxon>
        <taxon>Spermatophyta</taxon>
        <taxon>Magnoliopsida</taxon>
        <taxon>eudicotyledons</taxon>
        <taxon>Gunneridae</taxon>
        <taxon>Pentapetalae</taxon>
        <taxon>rosids</taxon>
        <taxon>fabids</taxon>
        <taxon>Malpighiales</taxon>
        <taxon>Rhizophoraceae</taxon>
        <taxon>Rhizophora</taxon>
    </lineage>
</organism>
<name>A0A2P2PFI2_RHIMU</name>
<dbReference type="EMBL" id="GGEC01073014">
    <property type="protein sequence ID" value="MBX53498.1"/>
    <property type="molecule type" value="Transcribed_RNA"/>
</dbReference>
<proteinExistence type="predicted"/>
<dbReference type="AlphaFoldDB" id="A0A2P2PFI2"/>
<accession>A0A2P2PFI2</accession>
<evidence type="ECO:0000256" key="1">
    <source>
        <dbReference type="SAM" id="MobiDB-lite"/>
    </source>
</evidence>
<reference evidence="2" key="1">
    <citation type="submission" date="2018-02" db="EMBL/GenBank/DDBJ databases">
        <title>Rhizophora mucronata_Transcriptome.</title>
        <authorList>
            <person name="Meera S.P."/>
            <person name="Sreeshan A."/>
            <person name="Augustine A."/>
        </authorList>
    </citation>
    <scope>NUCLEOTIDE SEQUENCE</scope>
    <source>
        <tissue evidence="2">Leaf</tissue>
    </source>
</reference>